<keyword evidence="3" id="KW-1185">Reference proteome</keyword>
<sequence>MSDIRTPLVSIITPCYNGVLYLSQFLESILHQSYTNIEFILVNDGSTDGTEEVILRYKEKFDKAGIRFIYLRQENKGQAAALNQGLLKFSGEYLTWPDADDILDVHNIKKRVEFLESHPKYNVVLCDSVVIDQSHTIIRPYKRIPPKGKDAIFLDLILQKNVYYAGGAYMFRTSTFIECVPSRQIYESRGGQNWQMLLPVLYTNACGYLPETLYYIVEHNDSHSRNLETFQQKVDRTFEHEAILANTIFGIPAMSEKEKIYYQKIVECRYSRKRFKLAVVAKKKLEAMEYYQILRSRKQARIKERILYASLNNKLLASIFSSKIKG</sequence>
<dbReference type="PANTHER" id="PTHR22916:SF3">
    <property type="entry name" value="UDP-GLCNAC:BETAGAL BETA-1,3-N-ACETYLGLUCOSAMINYLTRANSFERASE-LIKE PROTEIN 1"/>
    <property type="match status" value="1"/>
</dbReference>
<evidence type="ECO:0000313" key="3">
    <source>
        <dbReference type="Proteomes" id="UP000008466"/>
    </source>
</evidence>
<evidence type="ECO:0000313" key="2">
    <source>
        <dbReference type="EMBL" id="ADY12230.1"/>
    </source>
</evidence>
<accession>F0RXV3</accession>
<dbReference type="EMBL" id="CP002541">
    <property type="protein sequence ID" value="ADY12230.1"/>
    <property type="molecule type" value="Genomic_DNA"/>
</dbReference>
<dbReference type="CDD" id="cd00761">
    <property type="entry name" value="Glyco_tranf_GTA_type"/>
    <property type="match status" value="1"/>
</dbReference>
<dbReference type="HOGENOM" id="CLU_025996_5_0_12"/>
<proteinExistence type="predicted"/>
<dbReference type="GO" id="GO:0016758">
    <property type="term" value="F:hexosyltransferase activity"/>
    <property type="evidence" value="ECO:0007669"/>
    <property type="project" value="UniProtKB-ARBA"/>
</dbReference>
<dbReference type="Proteomes" id="UP000008466">
    <property type="component" value="Chromosome"/>
</dbReference>
<organism evidence="2 3">
    <name type="scientific">Sphaerochaeta globosa (strain ATCC BAA-1886 / DSM 22777 / Buddy)</name>
    <name type="common">Spirochaeta sp. (strain Buddy)</name>
    <dbReference type="NCBI Taxonomy" id="158189"/>
    <lineage>
        <taxon>Bacteria</taxon>
        <taxon>Pseudomonadati</taxon>
        <taxon>Spirochaetota</taxon>
        <taxon>Spirochaetia</taxon>
        <taxon>Spirochaetales</taxon>
        <taxon>Sphaerochaetaceae</taxon>
        <taxon>Sphaerochaeta</taxon>
    </lineage>
</organism>
<dbReference type="RefSeq" id="WP_013606083.1">
    <property type="nucleotide sequence ID" value="NC_015152.1"/>
</dbReference>
<keyword evidence="2" id="KW-0808">Transferase</keyword>
<evidence type="ECO:0000259" key="1">
    <source>
        <dbReference type="Pfam" id="PF00535"/>
    </source>
</evidence>
<dbReference type="STRING" id="158189.SpiBuddy_0394"/>
<dbReference type="Gene3D" id="3.90.550.10">
    <property type="entry name" value="Spore Coat Polysaccharide Biosynthesis Protein SpsA, Chain A"/>
    <property type="match status" value="1"/>
</dbReference>
<dbReference type="PANTHER" id="PTHR22916">
    <property type="entry name" value="GLYCOSYLTRANSFERASE"/>
    <property type="match status" value="1"/>
</dbReference>
<dbReference type="AlphaFoldDB" id="F0RXV3"/>
<dbReference type="SUPFAM" id="SSF53448">
    <property type="entry name" value="Nucleotide-diphospho-sugar transferases"/>
    <property type="match status" value="1"/>
</dbReference>
<dbReference type="InterPro" id="IPR029044">
    <property type="entry name" value="Nucleotide-diphossugar_trans"/>
</dbReference>
<gene>
    <name evidence="2" type="ordered locus">SpiBuddy_0394</name>
</gene>
<name>F0RXV3_SPHGB</name>
<protein>
    <submittedName>
        <fullName evidence="2">Glycosyl transferase family 2</fullName>
    </submittedName>
</protein>
<dbReference type="Pfam" id="PF00535">
    <property type="entry name" value="Glycos_transf_2"/>
    <property type="match status" value="1"/>
</dbReference>
<dbReference type="KEGG" id="sbu:SpiBuddy_0394"/>
<reference evidence="3" key="1">
    <citation type="submission" date="2011-02" db="EMBL/GenBank/DDBJ databases">
        <title>Complete sequence of Spirochaeta sp. Buddy.</title>
        <authorList>
            <person name="Lucas S."/>
            <person name="Copeland A."/>
            <person name="Lapidus A."/>
            <person name="Cheng J.-F."/>
            <person name="Goodwin L."/>
            <person name="Pitluck S."/>
            <person name="Zeytun A."/>
            <person name="Detter J.C."/>
            <person name="Han C."/>
            <person name="Tapia R."/>
            <person name="Land M."/>
            <person name="Hauser L."/>
            <person name="Kyrpides N."/>
            <person name="Ivanova N."/>
            <person name="Mikhailova N."/>
            <person name="Pagani I."/>
            <person name="Ritalahti K.M."/>
            <person name="Loeffler F.E."/>
            <person name="Woyke T."/>
        </authorList>
    </citation>
    <scope>NUCLEOTIDE SEQUENCE [LARGE SCALE GENOMIC DNA]</scope>
    <source>
        <strain evidence="3">ATCC BAA-1886 / DSM 22777 / Buddy</strain>
    </source>
</reference>
<feature type="domain" description="Glycosyltransferase 2-like" evidence="1">
    <location>
        <begin position="10"/>
        <end position="174"/>
    </location>
</feature>
<dbReference type="eggNOG" id="COG1216">
    <property type="taxonomic scope" value="Bacteria"/>
</dbReference>
<dbReference type="InterPro" id="IPR001173">
    <property type="entry name" value="Glyco_trans_2-like"/>
</dbReference>